<feature type="region of interest" description="Disordered" evidence="1">
    <location>
        <begin position="1"/>
        <end position="23"/>
    </location>
</feature>
<keyword evidence="3" id="KW-1185">Reference proteome</keyword>
<evidence type="ECO:0000313" key="2">
    <source>
        <dbReference type="EMBL" id="GJE27727.1"/>
    </source>
</evidence>
<proteinExistence type="predicted"/>
<evidence type="ECO:0000256" key="1">
    <source>
        <dbReference type="SAM" id="MobiDB-lite"/>
    </source>
</evidence>
<dbReference type="SUPFAM" id="SSF55729">
    <property type="entry name" value="Acyl-CoA N-acyltransferases (Nat)"/>
    <property type="match status" value="1"/>
</dbReference>
<dbReference type="Gene3D" id="3.40.630.30">
    <property type="match status" value="1"/>
</dbReference>
<evidence type="ECO:0008006" key="4">
    <source>
        <dbReference type="Google" id="ProtNLM"/>
    </source>
</evidence>
<dbReference type="RefSeq" id="WP_238311527.1">
    <property type="nucleotide sequence ID" value="NZ_BPQV01000007.1"/>
</dbReference>
<name>A0ABQ4TCE4_METOR</name>
<dbReference type="Proteomes" id="UP001055156">
    <property type="component" value="Unassembled WGS sequence"/>
</dbReference>
<protein>
    <recommendedName>
        <fullName evidence="4">N-acetyltransferase domain-containing protein</fullName>
    </recommendedName>
</protein>
<comment type="caution">
    <text evidence="2">The sequence shown here is derived from an EMBL/GenBank/DDBJ whole genome shotgun (WGS) entry which is preliminary data.</text>
</comment>
<organism evidence="2 3">
    <name type="scientific">Methylobacterium organophilum</name>
    <dbReference type="NCBI Taxonomy" id="410"/>
    <lineage>
        <taxon>Bacteria</taxon>
        <taxon>Pseudomonadati</taxon>
        <taxon>Pseudomonadota</taxon>
        <taxon>Alphaproteobacteria</taxon>
        <taxon>Hyphomicrobiales</taxon>
        <taxon>Methylobacteriaceae</taxon>
        <taxon>Methylobacterium</taxon>
    </lineage>
</organism>
<reference evidence="2" key="1">
    <citation type="journal article" date="2021" name="Front. Microbiol.">
        <title>Comprehensive Comparative Genomics and Phenotyping of Methylobacterium Species.</title>
        <authorList>
            <person name="Alessa O."/>
            <person name="Ogura Y."/>
            <person name="Fujitani Y."/>
            <person name="Takami H."/>
            <person name="Hayashi T."/>
            <person name="Sahin N."/>
            <person name="Tani A."/>
        </authorList>
    </citation>
    <scope>NUCLEOTIDE SEQUENCE</scope>
    <source>
        <strain evidence="2">NBRC 15689</strain>
    </source>
</reference>
<reference evidence="2" key="2">
    <citation type="submission" date="2021-08" db="EMBL/GenBank/DDBJ databases">
        <authorList>
            <person name="Tani A."/>
            <person name="Ola A."/>
            <person name="Ogura Y."/>
            <person name="Katsura K."/>
            <person name="Hayashi T."/>
        </authorList>
    </citation>
    <scope>NUCLEOTIDE SEQUENCE</scope>
    <source>
        <strain evidence="2">NBRC 15689</strain>
    </source>
</reference>
<accession>A0ABQ4TCE4</accession>
<dbReference type="EMBL" id="BPQV01000007">
    <property type="protein sequence ID" value="GJE27727.1"/>
    <property type="molecule type" value="Genomic_DNA"/>
</dbReference>
<dbReference type="InterPro" id="IPR016181">
    <property type="entry name" value="Acyl_CoA_acyltransferase"/>
</dbReference>
<gene>
    <name evidence="2" type="ORF">LKMONMHP_2588</name>
</gene>
<evidence type="ECO:0000313" key="3">
    <source>
        <dbReference type="Proteomes" id="UP001055156"/>
    </source>
</evidence>
<sequence length="300" mass="32717">MTTQAEGLSDAIKPSPTDPVQRRSVRCRKIEAQDLDALALLLAQGFPVRDAASWRASLERIHAWTKAEALPGMGFVLAEGDRLVGSLLTVYAAGGRRCSVSSWYVAEGYRRYSMTLVSAALRDRSVIYLNISAERYTAPIIKAQGFVCYNEGVALAAPLLALPRFGGAEVLWETPDGAFDLDPAEVALMEHHRRLGCVAFWCLTGGKAYPFVVARRMVRGRLPIAQVIYCAAETDWRLLSPAIGRALARHGLFLLVLDANGPVPGLPSRFLPGRMPKYFRGTQAPRLGDLAYTEAALIGT</sequence>